<dbReference type="InterPro" id="IPR003141">
    <property type="entry name" value="Pol/His_phosphatase_N"/>
</dbReference>
<dbReference type="CDD" id="cd04485">
    <property type="entry name" value="DnaE_OBF"/>
    <property type="match status" value="1"/>
</dbReference>
<dbReference type="Gene3D" id="1.10.150.870">
    <property type="match status" value="1"/>
</dbReference>
<evidence type="ECO:0000313" key="11">
    <source>
        <dbReference type="Proteomes" id="UP000176364"/>
    </source>
</evidence>
<sequence>MPDFVHLHCHTQYSLLDGLSNIDELLNKAKDLKMKAVAITDHGVMYGAVKFHNAAKALGIKPIIGMEGYLTTAKLEDRTPGTQKQTYHQLLLAKTQQGYKNLMQLTTIAHLEGFYYRPRFTWEIMAKYKAGLIATSSCLQGIIPQLILQGQISEALNQTKKFVELFGKDFYLELQKHQNLSELDLVNKTLIDFSRRLGIPLVATNDLHYVNPEDAKAQDALLAIQTKTVLTDKNRLTMIGSPDFYLKSGLEMAELFPDYPEALKNTLKIADSCQVEIPTGKWILPDFPLPKNYTSTEKCLRDLAEAGMKRRFDPITPEQKQRLDYELKVICDKGFATYFLIVQDFVNWAKQHHIRVGPGRGSVAGSLTAYALRITSIDPLFHNIPFERFLNPERPSPPDIDLDFADDRRDEVIEYVAKKYGKDKVAQIITFGTMEARGAIRDIGRVLGMPYSDPDKIAKLIPFGHSLEEAMVNVIDLQEYYRQDKFKELIDLAKKIEGTARHASTHAAGVVIGDKPLIEYTPLQMESKNERIMTQYDMYSLDCNIDQNAIGLLKMDFLGLSNLTILQNAVNLVKEQTGKTLDISELPLDDAKTYELLSAGQTIGVFQLESPGMRSVARKLKPSRFSDITAMVSLYRPGPMALIDTFIAGKKNPAKIEYPHPDLKPVLEETYGIAVYQEQALQIANVMAGYTLGEADILRRAIGKKKRSIMAKEKSKFIKGAQKKGYSSKIAEKIWGYIDKFAGYGFNKAHATAYAMIAYQTGYLKANFPVEFMTALLTAEVNNKDKVPIAVDEAKSMGIVVLPPDINASKTGFSIEPDKQSLNSKGIRFGLSAIKNVGEAAIGTILAARTKTKFKSLTDFCERADQQKVNKKVLESLIQVGAFDRFGKRSSLMLGLENIRQKAGANQREANSNQVSLFAKSSAAAGQTQPKDLLPESEEFSKIDLLSFEKQLLGFYLTDHPHAEALKKIKTLVSHHIADIDPQVHLNQTVTLGGTIRTVKPILTRKNNHEMAFATLDDDSGQIEMVIFPTLYAQTKTLWVSDQVVLVTGRVDMKNRLTLIVESALRPEEAPAAAKAPAGRPEQEFRISLHLTKATPKAVLIKLNQLFQANPGGQRIFLELENGAKPKVIRLPFAVEFEAVKNQVEALLKPHDGRIVID</sequence>
<dbReference type="InterPro" id="IPR016195">
    <property type="entry name" value="Pol/histidinol_Pase-like"/>
</dbReference>
<dbReference type="GO" id="GO:0003676">
    <property type="term" value="F:nucleic acid binding"/>
    <property type="evidence" value="ECO:0007669"/>
    <property type="project" value="InterPro"/>
</dbReference>
<dbReference type="EMBL" id="MEZQ01000011">
    <property type="protein sequence ID" value="OGD61464.1"/>
    <property type="molecule type" value="Genomic_DNA"/>
</dbReference>
<dbReference type="Gene3D" id="3.20.20.140">
    <property type="entry name" value="Metal-dependent hydrolases"/>
    <property type="match status" value="1"/>
</dbReference>
<dbReference type="Pfam" id="PF01336">
    <property type="entry name" value="tRNA_anti-codon"/>
    <property type="match status" value="1"/>
</dbReference>
<reference evidence="10 11" key="1">
    <citation type="journal article" date="2016" name="Nat. Commun.">
        <title>Thousands of microbial genomes shed light on interconnected biogeochemical processes in an aquifer system.</title>
        <authorList>
            <person name="Anantharaman K."/>
            <person name="Brown C.T."/>
            <person name="Hug L.A."/>
            <person name="Sharon I."/>
            <person name="Castelle C.J."/>
            <person name="Probst A.J."/>
            <person name="Thomas B.C."/>
            <person name="Singh A."/>
            <person name="Wilkins M.J."/>
            <person name="Karaoz U."/>
            <person name="Brodie E.L."/>
            <person name="Williams K.H."/>
            <person name="Hubbard S.S."/>
            <person name="Banfield J.F."/>
        </authorList>
    </citation>
    <scope>NUCLEOTIDE SEQUENCE [LARGE SCALE GENOMIC DNA]</scope>
</reference>
<dbReference type="CDD" id="cd12113">
    <property type="entry name" value="PHP_PolIIIA_DnaE3"/>
    <property type="match status" value="1"/>
</dbReference>
<dbReference type="Pfam" id="PF02811">
    <property type="entry name" value="PHP"/>
    <property type="match status" value="1"/>
</dbReference>
<dbReference type="InterPro" id="IPR004805">
    <property type="entry name" value="DnaE2/DnaE/PolC"/>
</dbReference>
<dbReference type="InterPro" id="IPR040982">
    <property type="entry name" value="DNA_pol3_finger"/>
</dbReference>
<keyword evidence="5" id="KW-0548">Nucleotidyltransferase</keyword>
<dbReference type="SUPFAM" id="SSF89550">
    <property type="entry name" value="PHP domain-like"/>
    <property type="match status" value="1"/>
</dbReference>
<dbReference type="InterPro" id="IPR004013">
    <property type="entry name" value="PHP_dom"/>
</dbReference>
<dbReference type="Gene3D" id="1.10.10.1600">
    <property type="entry name" value="Bacterial DNA polymerase III alpha subunit, thumb domain"/>
    <property type="match status" value="1"/>
</dbReference>
<evidence type="ECO:0000256" key="8">
    <source>
        <dbReference type="ARBA" id="ARBA00049244"/>
    </source>
</evidence>
<dbReference type="NCBIfam" id="NF004226">
    <property type="entry name" value="PRK05673.1"/>
    <property type="match status" value="1"/>
</dbReference>
<dbReference type="PANTHER" id="PTHR32294:SF0">
    <property type="entry name" value="DNA POLYMERASE III SUBUNIT ALPHA"/>
    <property type="match status" value="1"/>
</dbReference>
<dbReference type="InterPro" id="IPR011708">
    <property type="entry name" value="DNA_pol3_alpha_NTPase_dom"/>
</dbReference>
<protein>
    <recommendedName>
        <fullName evidence="3">DNA polymerase III subunit alpha</fullName>
        <ecNumber evidence="2">2.7.7.7</ecNumber>
    </recommendedName>
</protein>
<dbReference type="Pfam" id="PF14579">
    <property type="entry name" value="HHH_6"/>
    <property type="match status" value="1"/>
</dbReference>
<dbReference type="AlphaFoldDB" id="A0A1F5E2D7"/>
<dbReference type="EC" id="2.7.7.7" evidence="2"/>
<evidence type="ECO:0000256" key="7">
    <source>
        <dbReference type="ARBA" id="ARBA00022932"/>
    </source>
</evidence>
<accession>A0A1F5E2D7</accession>
<dbReference type="Gene3D" id="2.40.50.140">
    <property type="entry name" value="Nucleic acid-binding proteins"/>
    <property type="match status" value="1"/>
</dbReference>
<evidence type="ECO:0000313" key="10">
    <source>
        <dbReference type="EMBL" id="OGD61464.1"/>
    </source>
</evidence>
<feature type="domain" description="Polymerase/histidinol phosphatase N-terminal" evidence="9">
    <location>
        <begin position="5"/>
        <end position="72"/>
    </location>
</feature>
<comment type="catalytic activity">
    <reaction evidence="8">
        <text>DNA(n) + a 2'-deoxyribonucleoside 5'-triphosphate = DNA(n+1) + diphosphate</text>
        <dbReference type="Rhea" id="RHEA:22508"/>
        <dbReference type="Rhea" id="RHEA-COMP:17339"/>
        <dbReference type="Rhea" id="RHEA-COMP:17340"/>
        <dbReference type="ChEBI" id="CHEBI:33019"/>
        <dbReference type="ChEBI" id="CHEBI:61560"/>
        <dbReference type="ChEBI" id="CHEBI:173112"/>
        <dbReference type="EC" id="2.7.7.7"/>
    </reaction>
</comment>
<organism evidence="10 11">
    <name type="scientific">Candidatus Beckwithbacteria bacterium RIFCSPLOWO2_02_FULL_47_23</name>
    <dbReference type="NCBI Taxonomy" id="1797463"/>
    <lineage>
        <taxon>Bacteria</taxon>
        <taxon>Candidatus Beckwithiibacteriota</taxon>
    </lineage>
</organism>
<evidence type="ECO:0000256" key="6">
    <source>
        <dbReference type="ARBA" id="ARBA00022705"/>
    </source>
</evidence>
<proteinExistence type="predicted"/>
<keyword evidence="6" id="KW-0235">DNA replication</keyword>
<keyword evidence="7" id="KW-0239">DNA-directed DNA polymerase</keyword>
<dbReference type="InterPro" id="IPR029460">
    <property type="entry name" value="DNAPol_HHH"/>
</dbReference>
<evidence type="ECO:0000256" key="5">
    <source>
        <dbReference type="ARBA" id="ARBA00022695"/>
    </source>
</evidence>
<dbReference type="InterPro" id="IPR004365">
    <property type="entry name" value="NA-bd_OB_tRNA"/>
</dbReference>
<dbReference type="Pfam" id="PF17657">
    <property type="entry name" value="DNA_pol3_finger"/>
    <property type="match status" value="1"/>
</dbReference>
<dbReference type="InterPro" id="IPR012340">
    <property type="entry name" value="NA-bd_OB-fold"/>
</dbReference>
<dbReference type="GO" id="GO:0006260">
    <property type="term" value="P:DNA replication"/>
    <property type="evidence" value="ECO:0007669"/>
    <property type="project" value="UniProtKB-KW"/>
</dbReference>
<evidence type="ECO:0000256" key="2">
    <source>
        <dbReference type="ARBA" id="ARBA00012417"/>
    </source>
</evidence>
<dbReference type="GO" id="GO:0005737">
    <property type="term" value="C:cytoplasm"/>
    <property type="evidence" value="ECO:0007669"/>
    <property type="project" value="UniProtKB-SubCell"/>
</dbReference>
<dbReference type="InterPro" id="IPR041931">
    <property type="entry name" value="DNA_pol3_alpha_thumb_dom"/>
</dbReference>
<keyword evidence="4" id="KW-0808">Transferase</keyword>
<dbReference type="Pfam" id="PF07733">
    <property type="entry name" value="DNA_pol3_alpha"/>
    <property type="match status" value="1"/>
</dbReference>
<name>A0A1F5E2D7_9BACT</name>
<evidence type="ECO:0000259" key="9">
    <source>
        <dbReference type="SMART" id="SM00481"/>
    </source>
</evidence>
<comment type="caution">
    <text evidence="10">The sequence shown here is derived from an EMBL/GenBank/DDBJ whole genome shotgun (WGS) entry which is preliminary data.</text>
</comment>
<evidence type="ECO:0000256" key="1">
    <source>
        <dbReference type="ARBA" id="ARBA00004496"/>
    </source>
</evidence>
<evidence type="ECO:0000256" key="3">
    <source>
        <dbReference type="ARBA" id="ARBA00019114"/>
    </source>
</evidence>
<dbReference type="SMART" id="SM00481">
    <property type="entry name" value="POLIIIAc"/>
    <property type="match status" value="1"/>
</dbReference>
<dbReference type="PANTHER" id="PTHR32294">
    <property type="entry name" value="DNA POLYMERASE III SUBUNIT ALPHA"/>
    <property type="match status" value="1"/>
</dbReference>
<evidence type="ECO:0000256" key="4">
    <source>
        <dbReference type="ARBA" id="ARBA00022679"/>
    </source>
</evidence>
<dbReference type="Proteomes" id="UP000176364">
    <property type="component" value="Unassembled WGS sequence"/>
</dbReference>
<dbReference type="GO" id="GO:0003887">
    <property type="term" value="F:DNA-directed DNA polymerase activity"/>
    <property type="evidence" value="ECO:0007669"/>
    <property type="project" value="UniProtKB-KW"/>
</dbReference>
<gene>
    <name evidence="10" type="ORF">A3I57_03150</name>
</gene>
<dbReference type="NCBIfam" id="TIGR00594">
    <property type="entry name" value="polc"/>
    <property type="match status" value="1"/>
</dbReference>
<dbReference type="GO" id="GO:0008408">
    <property type="term" value="F:3'-5' exonuclease activity"/>
    <property type="evidence" value="ECO:0007669"/>
    <property type="project" value="InterPro"/>
</dbReference>
<dbReference type="NCBIfam" id="NF005298">
    <property type="entry name" value="PRK06826.1"/>
    <property type="match status" value="1"/>
</dbReference>
<comment type="subcellular location">
    <subcellularLocation>
        <location evidence="1">Cytoplasm</location>
    </subcellularLocation>
</comment>